<keyword evidence="1" id="KW-0808">Transferase</keyword>
<dbReference type="EMBL" id="CP136865">
    <property type="protein sequence ID" value="WOJ98277.1"/>
    <property type="molecule type" value="Genomic_DNA"/>
</dbReference>
<protein>
    <submittedName>
        <fullName evidence="1">Sulfotransferase</fullName>
        <ecNumber evidence="1">2.8.2.-</ecNumber>
    </submittedName>
</protein>
<proteinExistence type="predicted"/>
<reference evidence="1 2" key="1">
    <citation type="submission" date="2023-10" db="EMBL/GenBank/DDBJ databases">
        <title>Two novel species belonging to the OM43/NOR5 clade.</title>
        <authorList>
            <person name="Park M."/>
        </authorList>
    </citation>
    <scope>NUCLEOTIDE SEQUENCE [LARGE SCALE GENOMIC DNA]</scope>
    <source>
        <strain evidence="1 2">IMCC45268</strain>
    </source>
</reference>
<gene>
    <name evidence="1" type="ORF">R0137_06830</name>
</gene>
<dbReference type="EC" id="2.8.2.-" evidence="1"/>
<dbReference type="GO" id="GO:0016740">
    <property type="term" value="F:transferase activity"/>
    <property type="evidence" value="ECO:0007669"/>
    <property type="project" value="UniProtKB-KW"/>
</dbReference>
<dbReference type="RefSeq" id="WP_407329577.1">
    <property type="nucleotide sequence ID" value="NZ_CP136865.1"/>
</dbReference>
<dbReference type="SUPFAM" id="SSF52540">
    <property type="entry name" value="P-loop containing nucleoside triphosphate hydrolases"/>
    <property type="match status" value="1"/>
</dbReference>
<dbReference type="Gene3D" id="3.40.50.300">
    <property type="entry name" value="P-loop containing nucleotide triphosphate hydrolases"/>
    <property type="match status" value="1"/>
</dbReference>
<sequence>MVVAALRQLFGQTIALEGKRIVFVGGLQRSGTSPLYKALLAVPGRTGIYGTHVPEQEGQFLQSVYEPDKSFGILYGFERDCYLSERDTFDPERDRLRLLADWGRFWSPKADVFVEKTPSNIVRLPYLKALFPEGEFIVIVRHPLAYSLALKKWSDEPLRRIIEHWLMVHKTSIENLLKVDGVTVVRYEDICDPSSGARSRLQQRHGVATSADLFADQNVKYFETWGGLHLTALSNDDRIVLSNRYGQVESVFGYSLDEPYVLAEPQWMKEA</sequence>
<keyword evidence="2" id="KW-1185">Reference proteome</keyword>
<evidence type="ECO:0000313" key="2">
    <source>
        <dbReference type="Proteomes" id="UP001626549"/>
    </source>
</evidence>
<evidence type="ECO:0000313" key="1">
    <source>
        <dbReference type="EMBL" id="WOJ98277.1"/>
    </source>
</evidence>
<dbReference type="InterPro" id="IPR027417">
    <property type="entry name" value="P-loop_NTPase"/>
</dbReference>
<dbReference type="Proteomes" id="UP001626549">
    <property type="component" value="Chromosome"/>
</dbReference>
<name>A0ABZ0IFG8_9GAMM</name>
<dbReference type="Pfam" id="PF13469">
    <property type="entry name" value="Sulfotransfer_3"/>
    <property type="match status" value="1"/>
</dbReference>
<accession>A0ABZ0IFG8</accession>
<organism evidence="1 2">
    <name type="scientific">Congregibacter brevis</name>
    <dbReference type="NCBI Taxonomy" id="3081201"/>
    <lineage>
        <taxon>Bacteria</taxon>
        <taxon>Pseudomonadati</taxon>
        <taxon>Pseudomonadota</taxon>
        <taxon>Gammaproteobacteria</taxon>
        <taxon>Cellvibrionales</taxon>
        <taxon>Halieaceae</taxon>
        <taxon>Congregibacter</taxon>
    </lineage>
</organism>